<protein>
    <submittedName>
        <fullName evidence="8">Response regulator transcription factor</fullName>
    </submittedName>
</protein>
<dbReference type="InterPro" id="IPR001867">
    <property type="entry name" value="OmpR/PhoB-type_DNA-bd"/>
</dbReference>
<sequence>MAVLIDRQEKIWIEQIKNLCKKDAIHIIDKEEAVQHIELEVTDFPIEERKGIFSKIPFLIVSRERSEEKILEAFEKGAEDYMIYPVSPAVARVRILRILKHLQQHAGNLQELQNILQLTPNEYKLFSYMMKNSRKVLTRAELLEGAFGENYEGYDRNVDNYMKEIRKKLEQMPEGSQRIETVYGVGYRYMP</sequence>
<dbReference type="PROSITE" id="PS51755">
    <property type="entry name" value="OMPR_PHOB"/>
    <property type="match status" value="1"/>
</dbReference>
<dbReference type="InterPro" id="IPR039420">
    <property type="entry name" value="WalR-like"/>
</dbReference>
<dbReference type="InterPro" id="IPR036388">
    <property type="entry name" value="WH-like_DNA-bd_sf"/>
</dbReference>
<keyword evidence="9" id="KW-1185">Reference proteome</keyword>
<name>A0A923RTM3_9FIRM</name>
<feature type="domain" description="OmpR/PhoB-type" evidence="7">
    <location>
        <begin position="85"/>
        <end position="191"/>
    </location>
</feature>
<gene>
    <name evidence="8" type="ORF">H8S17_11670</name>
</gene>
<dbReference type="EMBL" id="JACOPH010000011">
    <property type="protein sequence ID" value="MBC5714848.1"/>
    <property type="molecule type" value="Genomic_DNA"/>
</dbReference>
<dbReference type="Proteomes" id="UP000606720">
    <property type="component" value="Unassembled WGS sequence"/>
</dbReference>
<evidence type="ECO:0000313" key="8">
    <source>
        <dbReference type="EMBL" id="MBC5714848.1"/>
    </source>
</evidence>
<accession>A0A923RTM3</accession>
<evidence type="ECO:0000313" key="9">
    <source>
        <dbReference type="Proteomes" id="UP000606720"/>
    </source>
</evidence>
<dbReference type="PANTHER" id="PTHR48111">
    <property type="entry name" value="REGULATOR OF RPOS"/>
    <property type="match status" value="1"/>
</dbReference>
<keyword evidence="3" id="KW-0805">Transcription regulation</keyword>
<dbReference type="InterPro" id="IPR016032">
    <property type="entry name" value="Sig_transdc_resp-reg_C-effctor"/>
</dbReference>
<evidence type="ECO:0000256" key="5">
    <source>
        <dbReference type="ARBA" id="ARBA00023163"/>
    </source>
</evidence>
<keyword evidence="2" id="KW-0902">Two-component regulatory system</keyword>
<dbReference type="Gene3D" id="1.10.10.10">
    <property type="entry name" value="Winged helix-like DNA-binding domain superfamily/Winged helix DNA-binding domain"/>
    <property type="match status" value="1"/>
</dbReference>
<keyword evidence="5" id="KW-0804">Transcription</keyword>
<dbReference type="InterPro" id="IPR011006">
    <property type="entry name" value="CheY-like_superfamily"/>
</dbReference>
<dbReference type="GO" id="GO:0006355">
    <property type="term" value="P:regulation of DNA-templated transcription"/>
    <property type="evidence" value="ECO:0007669"/>
    <property type="project" value="InterPro"/>
</dbReference>
<reference evidence="8" key="1">
    <citation type="submission" date="2020-08" db="EMBL/GenBank/DDBJ databases">
        <title>Genome public.</title>
        <authorList>
            <person name="Liu C."/>
            <person name="Sun Q."/>
        </authorList>
    </citation>
    <scope>NUCLEOTIDE SEQUENCE</scope>
    <source>
        <strain evidence="8">BX1005</strain>
    </source>
</reference>
<dbReference type="SMART" id="SM00862">
    <property type="entry name" value="Trans_reg_C"/>
    <property type="match status" value="1"/>
</dbReference>
<proteinExistence type="predicted"/>
<dbReference type="GO" id="GO:0032993">
    <property type="term" value="C:protein-DNA complex"/>
    <property type="evidence" value="ECO:0007669"/>
    <property type="project" value="TreeGrafter"/>
</dbReference>
<dbReference type="Gene3D" id="3.40.50.2300">
    <property type="match status" value="1"/>
</dbReference>
<evidence type="ECO:0000256" key="6">
    <source>
        <dbReference type="PROSITE-ProRule" id="PRU01091"/>
    </source>
</evidence>
<organism evidence="8 9">
    <name type="scientific">Roseburia zhanii</name>
    <dbReference type="NCBI Taxonomy" id="2763064"/>
    <lineage>
        <taxon>Bacteria</taxon>
        <taxon>Bacillati</taxon>
        <taxon>Bacillota</taxon>
        <taxon>Clostridia</taxon>
        <taxon>Lachnospirales</taxon>
        <taxon>Lachnospiraceae</taxon>
        <taxon>Roseburia</taxon>
    </lineage>
</organism>
<keyword evidence="4 6" id="KW-0238">DNA-binding</keyword>
<feature type="DNA-binding region" description="OmpR/PhoB-type" evidence="6">
    <location>
        <begin position="85"/>
        <end position="191"/>
    </location>
</feature>
<dbReference type="Pfam" id="PF00486">
    <property type="entry name" value="Trans_reg_C"/>
    <property type="match status" value="1"/>
</dbReference>
<evidence type="ECO:0000256" key="4">
    <source>
        <dbReference type="ARBA" id="ARBA00023125"/>
    </source>
</evidence>
<comment type="caution">
    <text evidence="8">The sequence shown here is derived from an EMBL/GenBank/DDBJ whole genome shotgun (WGS) entry which is preliminary data.</text>
</comment>
<dbReference type="SUPFAM" id="SSF46894">
    <property type="entry name" value="C-terminal effector domain of the bipartite response regulators"/>
    <property type="match status" value="1"/>
</dbReference>
<dbReference type="GO" id="GO:0000976">
    <property type="term" value="F:transcription cis-regulatory region binding"/>
    <property type="evidence" value="ECO:0007669"/>
    <property type="project" value="TreeGrafter"/>
</dbReference>
<evidence type="ECO:0000256" key="2">
    <source>
        <dbReference type="ARBA" id="ARBA00023012"/>
    </source>
</evidence>
<evidence type="ECO:0000256" key="3">
    <source>
        <dbReference type="ARBA" id="ARBA00023015"/>
    </source>
</evidence>
<dbReference type="GO" id="GO:0005829">
    <property type="term" value="C:cytosol"/>
    <property type="evidence" value="ECO:0007669"/>
    <property type="project" value="TreeGrafter"/>
</dbReference>
<dbReference type="RefSeq" id="WP_186867447.1">
    <property type="nucleotide sequence ID" value="NZ_JACOPH010000011.1"/>
</dbReference>
<dbReference type="SUPFAM" id="SSF52172">
    <property type="entry name" value="CheY-like"/>
    <property type="match status" value="1"/>
</dbReference>
<evidence type="ECO:0000259" key="7">
    <source>
        <dbReference type="PROSITE" id="PS51755"/>
    </source>
</evidence>
<dbReference type="GO" id="GO:0000156">
    <property type="term" value="F:phosphorelay response regulator activity"/>
    <property type="evidence" value="ECO:0007669"/>
    <property type="project" value="TreeGrafter"/>
</dbReference>
<evidence type="ECO:0000256" key="1">
    <source>
        <dbReference type="ARBA" id="ARBA00022553"/>
    </source>
</evidence>
<dbReference type="PANTHER" id="PTHR48111:SF1">
    <property type="entry name" value="TWO-COMPONENT RESPONSE REGULATOR ORR33"/>
    <property type="match status" value="1"/>
</dbReference>
<keyword evidence="1" id="KW-0597">Phosphoprotein</keyword>
<dbReference type="CDD" id="cd00383">
    <property type="entry name" value="trans_reg_C"/>
    <property type="match status" value="1"/>
</dbReference>
<dbReference type="AlphaFoldDB" id="A0A923RTM3"/>